<evidence type="ECO:0000256" key="1">
    <source>
        <dbReference type="SAM" id="MobiDB-lite"/>
    </source>
</evidence>
<reference evidence="3 4" key="1">
    <citation type="submission" date="2019-07" db="EMBL/GenBank/DDBJ databases">
        <title>Whole genome shotgun sequence of Brevifollis gellanilyticus NBRC 108608.</title>
        <authorList>
            <person name="Hosoyama A."/>
            <person name="Uohara A."/>
            <person name="Ohji S."/>
            <person name="Ichikawa N."/>
        </authorList>
    </citation>
    <scope>NUCLEOTIDE SEQUENCE [LARGE SCALE GENOMIC DNA]</scope>
    <source>
        <strain evidence="3 4">NBRC 108608</strain>
    </source>
</reference>
<name>A0A512M993_9BACT</name>
<dbReference type="InterPro" id="IPR035445">
    <property type="entry name" value="GYF-like_dom_sf"/>
</dbReference>
<evidence type="ECO:0000313" key="4">
    <source>
        <dbReference type="Proteomes" id="UP000321577"/>
    </source>
</evidence>
<accession>A0A512M993</accession>
<dbReference type="Proteomes" id="UP000321577">
    <property type="component" value="Unassembled WGS sequence"/>
</dbReference>
<dbReference type="Pfam" id="PF14237">
    <property type="entry name" value="GYF_2"/>
    <property type="match status" value="1"/>
</dbReference>
<dbReference type="EMBL" id="BKAG01000016">
    <property type="protein sequence ID" value="GEP43296.1"/>
    <property type="molecule type" value="Genomic_DNA"/>
</dbReference>
<protein>
    <recommendedName>
        <fullName evidence="2">GYF domain-containing protein</fullName>
    </recommendedName>
</protein>
<evidence type="ECO:0000313" key="3">
    <source>
        <dbReference type="EMBL" id="GEP43296.1"/>
    </source>
</evidence>
<feature type="domain" description="GYF" evidence="2">
    <location>
        <begin position="11"/>
        <end position="50"/>
    </location>
</feature>
<evidence type="ECO:0000259" key="2">
    <source>
        <dbReference type="Pfam" id="PF14237"/>
    </source>
</evidence>
<dbReference type="RefSeq" id="WP_146850877.1">
    <property type="nucleotide sequence ID" value="NZ_BKAG01000016.1"/>
</dbReference>
<gene>
    <name evidence="3" type="ORF">BGE01nite_25870</name>
</gene>
<dbReference type="OrthoDB" id="199888at2"/>
<dbReference type="InterPro" id="IPR025640">
    <property type="entry name" value="GYF_2"/>
</dbReference>
<feature type="compositionally biased region" description="Basic residues" evidence="1">
    <location>
        <begin position="90"/>
        <end position="99"/>
    </location>
</feature>
<dbReference type="SUPFAM" id="SSF55277">
    <property type="entry name" value="GYF domain"/>
    <property type="match status" value="1"/>
</dbReference>
<proteinExistence type="predicted"/>
<organism evidence="3 4">
    <name type="scientific">Brevifollis gellanilyticus</name>
    <dbReference type="NCBI Taxonomy" id="748831"/>
    <lineage>
        <taxon>Bacteria</taxon>
        <taxon>Pseudomonadati</taxon>
        <taxon>Verrucomicrobiota</taxon>
        <taxon>Verrucomicrobiia</taxon>
        <taxon>Verrucomicrobiales</taxon>
        <taxon>Verrucomicrobiaceae</taxon>
    </lineage>
</organism>
<keyword evidence="4" id="KW-1185">Reference proteome</keyword>
<dbReference type="AlphaFoldDB" id="A0A512M993"/>
<comment type="caution">
    <text evidence="3">The sequence shown here is derived from an EMBL/GenBank/DDBJ whole genome shotgun (WGS) entry which is preliminary data.</text>
</comment>
<feature type="region of interest" description="Disordered" evidence="1">
    <location>
        <begin position="55"/>
        <end position="99"/>
    </location>
</feature>
<sequence>MMLYLSRAFVEFGPFPTDEMTSFYQRGLLKDSDYVRAENTDNWLHVNEWADSLPAAEAPAAPAPKKPAAKKAAPAPAPAPEPAAPVAKKAAAKKAKKVA</sequence>